<organism evidence="1 2">
    <name type="scientific">Stylosanthes scabra</name>
    <dbReference type="NCBI Taxonomy" id="79078"/>
    <lineage>
        <taxon>Eukaryota</taxon>
        <taxon>Viridiplantae</taxon>
        <taxon>Streptophyta</taxon>
        <taxon>Embryophyta</taxon>
        <taxon>Tracheophyta</taxon>
        <taxon>Spermatophyta</taxon>
        <taxon>Magnoliopsida</taxon>
        <taxon>eudicotyledons</taxon>
        <taxon>Gunneridae</taxon>
        <taxon>Pentapetalae</taxon>
        <taxon>rosids</taxon>
        <taxon>fabids</taxon>
        <taxon>Fabales</taxon>
        <taxon>Fabaceae</taxon>
        <taxon>Papilionoideae</taxon>
        <taxon>50 kb inversion clade</taxon>
        <taxon>dalbergioids sensu lato</taxon>
        <taxon>Dalbergieae</taxon>
        <taxon>Pterocarpus clade</taxon>
        <taxon>Stylosanthes</taxon>
    </lineage>
</organism>
<gene>
    <name evidence="1" type="ORF">PIB30_089808</name>
</gene>
<proteinExistence type="predicted"/>
<keyword evidence="2" id="KW-1185">Reference proteome</keyword>
<reference evidence="1 2" key="1">
    <citation type="journal article" date="2023" name="Plants (Basel)">
        <title>Bridging the Gap: Combining Genomics and Transcriptomics Approaches to Understand Stylosanthes scabra, an Orphan Legume from the Brazilian Caatinga.</title>
        <authorList>
            <person name="Ferreira-Neto J.R.C."/>
            <person name="da Silva M.D."/>
            <person name="Binneck E."/>
            <person name="de Melo N.F."/>
            <person name="da Silva R.H."/>
            <person name="de Melo A.L.T.M."/>
            <person name="Pandolfi V."/>
            <person name="Bustamante F.O."/>
            <person name="Brasileiro-Vidal A.C."/>
            <person name="Benko-Iseppon A.M."/>
        </authorList>
    </citation>
    <scope>NUCLEOTIDE SEQUENCE [LARGE SCALE GENOMIC DNA]</scope>
    <source>
        <tissue evidence="1">Leaves</tissue>
    </source>
</reference>
<name>A0ABU6YTC6_9FABA</name>
<dbReference type="EMBL" id="JASCZI010243354">
    <property type="protein sequence ID" value="MED6213081.1"/>
    <property type="molecule type" value="Genomic_DNA"/>
</dbReference>
<dbReference type="Proteomes" id="UP001341840">
    <property type="component" value="Unassembled WGS sequence"/>
</dbReference>
<comment type="caution">
    <text evidence="1">The sequence shown here is derived from an EMBL/GenBank/DDBJ whole genome shotgun (WGS) entry which is preliminary data.</text>
</comment>
<evidence type="ECO:0000313" key="2">
    <source>
        <dbReference type="Proteomes" id="UP001341840"/>
    </source>
</evidence>
<sequence>MDIQVAADIILGERNPSPTQEYGILMISREVGIEFPYQSDIDWDKCIVHESPTKSLYAVMPKVGFPLRKANDPLKSVPSDQKEIIQYSETCMTNFILSLRIERIAKSVIKTCNLLISIQNGMILNSIIILDSNHTSTMECSLNQEPTSLDQSLEVLIKSRKTIN</sequence>
<accession>A0ABU6YTC6</accession>
<evidence type="ECO:0000313" key="1">
    <source>
        <dbReference type="EMBL" id="MED6213081.1"/>
    </source>
</evidence>
<protein>
    <submittedName>
        <fullName evidence="1">Uncharacterized protein</fullName>
    </submittedName>
</protein>